<comment type="cofactor">
    <cofactor evidence="1 10">
        <name>heme</name>
        <dbReference type="ChEBI" id="CHEBI:30413"/>
    </cofactor>
</comment>
<protein>
    <recommendedName>
        <fullName evidence="3">unspecific monooxygenase</fullName>
        <ecNumber evidence="3">1.14.14.1</ecNumber>
    </recommendedName>
</protein>
<name>A0A9J7LTX4_BRAFL</name>
<dbReference type="InterPro" id="IPR036396">
    <property type="entry name" value="Cyt_P450_sf"/>
</dbReference>
<evidence type="ECO:0000256" key="7">
    <source>
        <dbReference type="ARBA" id="ARBA00023004"/>
    </source>
</evidence>
<keyword evidence="4 10" id="KW-0349">Heme</keyword>
<dbReference type="RefSeq" id="XP_035687220.1">
    <property type="nucleotide sequence ID" value="XM_035831327.1"/>
</dbReference>
<comment type="function">
    <text evidence="9">Cytochromes P450 are a group of heme-thiolate monooxygenases. They oxidize a variety of structurally unrelated compounds, including steroids, fatty acids, and xenobiotics.</text>
</comment>
<dbReference type="PANTHER" id="PTHR24302">
    <property type="entry name" value="CYTOCHROME P450 FAMILY 3"/>
    <property type="match status" value="1"/>
</dbReference>
<evidence type="ECO:0000313" key="12">
    <source>
        <dbReference type="Proteomes" id="UP000001554"/>
    </source>
</evidence>
<evidence type="ECO:0000256" key="6">
    <source>
        <dbReference type="ARBA" id="ARBA00023002"/>
    </source>
</evidence>
<dbReference type="GO" id="GO:0020037">
    <property type="term" value="F:heme binding"/>
    <property type="evidence" value="ECO:0007669"/>
    <property type="project" value="InterPro"/>
</dbReference>
<sequence length="295" mass="33352">MLFTCVLVLINISTVLFPSLFGILERFGITLFPKKALDYFKEAVDSVISMREGESNGTRPVDLLQLMLQAHNEELDKKGPNDVVKHGISSMEFKGNAIILWVVGYETTANTISLTAYNLAVNQEAQGKVHAEIDALLKKREKLDYDAVHDLPYLDMCISETLRMYPAATRFDRICKEDTEVKGLHIPAGMIVSVPVYAIHHDAELWPEPEKFKPERFTKEEKESRDPYAYLPFGAGPRICVGMRLAQLELKFALAKMLQKFRFVTCDKTVIPVRLQNTLGNQIEGGLFLKVEART</sequence>
<dbReference type="Proteomes" id="UP000001554">
    <property type="component" value="Chromosome 9"/>
</dbReference>
<evidence type="ECO:0000256" key="10">
    <source>
        <dbReference type="PIRSR" id="PIRSR602401-1"/>
    </source>
</evidence>
<dbReference type="FunFam" id="1.10.630.10:FF:000182">
    <property type="entry name" value="Cytochrome P450 3A4"/>
    <property type="match status" value="1"/>
</dbReference>
<gene>
    <name evidence="13" type="primary">LOC118423248</name>
</gene>
<dbReference type="PRINTS" id="PR00463">
    <property type="entry name" value="EP450I"/>
</dbReference>
<dbReference type="EC" id="1.14.14.1" evidence="3"/>
<evidence type="ECO:0000256" key="3">
    <source>
        <dbReference type="ARBA" id="ARBA00012109"/>
    </source>
</evidence>
<keyword evidence="5 10" id="KW-0479">Metal-binding</keyword>
<dbReference type="SUPFAM" id="SSF48264">
    <property type="entry name" value="Cytochrome P450"/>
    <property type="match status" value="1"/>
</dbReference>
<keyword evidence="8 11" id="KW-0503">Monooxygenase</keyword>
<dbReference type="OrthoDB" id="1470350at2759"/>
<keyword evidence="12" id="KW-1185">Reference proteome</keyword>
<dbReference type="Gene3D" id="1.10.630.10">
    <property type="entry name" value="Cytochrome P450"/>
    <property type="match status" value="1"/>
</dbReference>
<comment type="similarity">
    <text evidence="2 11">Belongs to the cytochrome P450 family.</text>
</comment>
<dbReference type="GO" id="GO:0016712">
    <property type="term" value="F:oxidoreductase activity, acting on paired donors, with incorporation or reduction of molecular oxygen, reduced flavin or flavoprotein as one donor, and incorporation of one atom of oxygen"/>
    <property type="evidence" value="ECO:0007669"/>
    <property type="project" value="UniProtKB-EC"/>
</dbReference>
<evidence type="ECO:0000313" key="13">
    <source>
        <dbReference type="RefSeq" id="XP_035687220.1"/>
    </source>
</evidence>
<evidence type="ECO:0000256" key="8">
    <source>
        <dbReference type="ARBA" id="ARBA00023033"/>
    </source>
</evidence>
<accession>A0A9J7LTX4</accession>
<evidence type="ECO:0000256" key="5">
    <source>
        <dbReference type="ARBA" id="ARBA00022723"/>
    </source>
</evidence>
<dbReference type="PRINTS" id="PR00385">
    <property type="entry name" value="P450"/>
</dbReference>
<dbReference type="Pfam" id="PF00067">
    <property type="entry name" value="p450"/>
    <property type="match status" value="1"/>
</dbReference>
<evidence type="ECO:0000256" key="1">
    <source>
        <dbReference type="ARBA" id="ARBA00001971"/>
    </source>
</evidence>
<dbReference type="KEGG" id="bfo:118423248"/>
<keyword evidence="6 11" id="KW-0560">Oxidoreductase</keyword>
<dbReference type="InterPro" id="IPR017972">
    <property type="entry name" value="Cyt_P450_CS"/>
</dbReference>
<dbReference type="InterPro" id="IPR002401">
    <property type="entry name" value="Cyt_P450_E_grp-I"/>
</dbReference>
<dbReference type="InterPro" id="IPR050705">
    <property type="entry name" value="Cytochrome_P450_3A"/>
</dbReference>
<evidence type="ECO:0000256" key="2">
    <source>
        <dbReference type="ARBA" id="ARBA00010617"/>
    </source>
</evidence>
<keyword evidence="7 10" id="KW-0408">Iron</keyword>
<evidence type="ECO:0000256" key="4">
    <source>
        <dbReference type="ARBA" id="ARBA00022617"/>
    </source>
</evidence>
<dbReference type="AlphaFoldDB" id="A0A9J7LTX4"/>
<dbReference type="PROSITE" id="PS00086">
    <property type="entry name" value="CYTOCHROME_P450"/>
    <property type="match status" value="1"/>
</dbReference>
<reference evidence="13" key="2">
    <citation type="submission" date="2025-08" db="UniProtKB">
        <authorList>
            <consortium name="RefSeq"/>
        </authorList>
    </citation>
    <scope>IDENTIFICATION</scope>
    <source>
        <strain evidence="13">S238N-H82</strain>
        <tissue evidence="13">Testes</tissue>
    </source>
</reference>
<feature type="binding site" description="axial binding residue" evidence="10">
    <location>
        <position position="240"/>
    </location>
    <ligand>
        <name>heme</name>
        <dbReference type="ChEBI" id="CHEBI:30413"/>
    </ligand>
    <ligandPart>
        <name>Fe</name>
        <dbReference type="ChEBI" id="CHEBI:18248"/>
    </ligandPart>
</feature>
<proteinExistence type="inferred from homology"/>
<evidence type="ECO:0000256" key="11">
    <source>
        <dbReference type="RuleBase" id="RU000461"/>
    </source>
</evidence>
<dbReference type="GO" id="GO:0008395">
    <property type="term" value="F:steroid hydroxylase activity"/>
    <property type="evidence" value="ECO:0000318"/>
    <property type="project" value="GO_Central"/>
</dbReference>
<reference evidence="12" key="1">
    <citation type="journal article" date="2020" name="Nat. Ecol. Evol.">
        <title>Deeply conserved synteny resolves early events in vertebrate evolution.</title>
        <authorList>
            <person name="Simakov O."/>
            <person name="Marletaz F."/>
            <person name="Yue J.X."/>
            <person name="O'Connell B."/>
            <person name="Jenkins J."/>
            <person name="Brandt A."/>
            <person name="Calef R."/>
            <person name="Tung C.H."/>
            <person name="Huang T.K."/>
            <person name="Schmutz J."/>
            <person name="Satoh N."/>
            <person name="Yu J.K."/>
            <person name="Putnam N.H."/>
            <person name="Green R.E."/>
            <person name="Rokhsar D.S."/>
        </authorList>
    </citation>
    <scope>NUCLEOTIDE SEQUENCE [LARGE SCALE GENOMIC DNA]</scope>
    <source>
        <strain evidence="12">S238N-H82</strain>
    </source>
</reference>
<evidence type="ECO:0000256" key="9">
    <source>
        <dbReference type="ARBA" id="ARBA00043906"/>
    </source>
</evidence>
<dbReference type="GO" id="GO:0005506">
    <property type="term" value="F:iron ion binding"/>
    <property type="evidence" value="ECO:0007669"/>
    <property type="project" value="InterPro"/>
</dbReference>
<dbReference type="InterPro" id="IPR001128">
    <property type="entry name" value="Cyt_P450"/>
</dbReference>
<dbReference type="OMA" id="VMRKCQE"/>
<dbReference type="GeneID" id="118423248"/>
<organism evidence="12 13">
    <name type="scientific">Branchiostoma floridae</name>
    <name type="common">Florida lancelet</name>
    <name type="synonym">Amphioxus</name>
    <dbReference type="NCBI Taxonomy" id="7739"/>
    <lineage>
        <taxon>Eukaryota</taxon>
        <taxon>Metazoa</taxon>
        <taxon>Chordata</taxon>
        <taxon>Cephalochordata</taxon>
        <taxon>Leptocardii</taxon>
        <taxon>Amphioxiformes</taxon>
        <taxon>Branchiostomatidae</taxon>
        <taxon>Branchiostoma</taxon>
    </lineage>
</organism>
<dbReference type="PANTHER" id="PTHR24302:SF15">
    <property type="entry name" value="FATTY-ACID PEROXYGENASE"/>
    <property type="match status" value="1"/>
</dbReference>